<dbReference type="KEGG" id="amaq:GO499_13865"/>
<evidence type="ECO:0008006" key="4">
    <source>
        <dbReference type="Google" id="ProtNLM"/>
    </source>
</evidence>
<protein>
    <recommendedName>
        <fullName evidence="4">O-antigen ligase domain-containing protein</fullName>
    </recommendedName>
</protein>
<reference evidence="2 3" key="1">
    <citation type="submission" date="2019-12" db="EMBL/GenBank/DDBJ databases">
        <title>Complete genome sequence of Algicella marina strain 9Alg 56(T) isolated from the red alga Tichocarpus crinitus.</title>
        <authorList>
            <person name="Kim S.-G."/>
            <person name="Nedashkovskaya O.I."/>
        </authorList>
    </citation>
    <scope>NUCLEOTIDE SEQUENCE [LARGE SCALE GENOMIC DNA]</scope>
    <source>
        <strain evidence="2 3">9Alg 56</strain>
    </source>
</reference>
<dbReference type="EMBL" id="CP046620">
    <property type="protein sequence ID" value="QHQ36179.1"/>
    <property type="molecule type" value="Genomic_DNA"/>
</dbReference>
<keyword evidence="1" id="KW-0812">Transmembrane</keyword>
<dbReference type="RefSeq" id="WP_161862728.1">
    <property type="nucleotide sequence ID" value="NZ_CP046620.1"/>
</dbReference>
<evidence type="ECO:0000256" key="1">
    <source>
        <dbReference type="SAM" id="Phobius"/>
    </source>
</evidence>
<evidence type="ECO:0000313" key="2">
    <source>
        <dbReference type="EMBL" id="QHQ36179.1"/>
    </source>
</evidence>
<sequence>MGNPIAFGMIAIWPLVAIWLLRRLPLERAIVWCILLPFLLLPPITAFDLPLLPPLHKDSVPALALLAGLTLVLGKKLKFLPESRLMAVLLALYVLSPLGTILTNPEPLIYGPVFIPGLRIYDFVAQCFLQFIYIVPFLVARQFLRTETGQRELLVALAVSGLAYSLPALIEVRMSPQMNVWVYGFFQHNFLMTVRYDGFRPLVFVTNSIILAFYFMTTAIAAFTLWKTRAGQAPSRWLLAFLYLAAVLVLCKTLSALLYAVLLVPMIFLLGRGLQFRVAAAMAIVALLYPTLRGAGLVPTDEILSFISNYDAERAGSLLYRFTHEGWLLDRTQEKALFGWGSWGRNQIYNPIDGTQITVPDGRWIIVMGTLGWLGFIAEFGALALPIFLLLFRTRGLGKNDISPYAAPIALLMGANMIELIPNASITPLTWLTAGALVGYAEALRDAKIKGVSLRHDIEAAGEAPPPMPKRRRTVL</sequence>
<name>A0A6P1T4I9_9RHOB</name>
<organism evidence="2 3">
    <name type="scientific">Algicella marina</name>
    <dbReference type="NCBI Taxonomy" id="2683284"/>
    <lineage>
        <taxon>Bacteria</taxon>
        <taxon>Pseudomonadati</taxon>
        <taxon>Pseudomonadota</taxon>
        <taxon>Alphaproteobacteria</taxon>
        <taxon>Rhodobacterales</taxon>
        <taxon>Paracoccaceae</taxon>
        <taxon>Algicella</taxon>
    </lineage>
</organism>
<feature type="transmembrane region" description="Helical" evidence="1">
    <location>
        <begin position="202"/>
        <end position="226"/>
    </location>
</feature>
<feature type="transmembrane region" description="Helical" evidence="1">
    <location>
        <begin position="123"/>
        <end position="140"/>
    </location>
</feature>
<feature type="transmembrane region" description="Helical" evidence="1">
    <location>
        <begin position="238"/>
        <end position="268"/>
    </location>
</feature>
<keyword evidence="3" id="KW-1185">Reference proteome</keyword>
<gene>
    <name evidence="2" type="ORF">GO499_13865</name>
</gene>
<proteinExistence type="predicted"/>
<feature type="transmembrane region" description="Helical" evidence="1">
    <location>
        <begin position="6"/>
        <end position="22"/>
    </location>
</feature>
<keyword evidence="1" id="KW-1133">Transmembrane helix</keyword>
<dbReference type="Proteomes" id="UP000464495">
    <property type="component" value="Chromosome"/>
</dbReference>
<dbReference type="AlphaFoldDB" id="A0A6P1T4I9"/>
<evidence type="ECO:0000313" key="3">
    <source>
        <dbReference type="Proteomes" id="UP000464495"/>
    </source>
</evidence>
<feature type="transmembrane region" description="Helical" evidence="1">
    <location>
        <begin position="86"/>
        <end position="103"/>
    </location>
</feature>
<keyword evidence="1" id="KW-0472">Membrane</keyword>
<feature type="transmembrane region" description="Helical" evidence="1">
    <location>
        <begin position="29"/>
        <end position="47"/>
    </location>
</feature>
<feature type="transmembrane region" description="Helical" evidence="1">
    <location>
        <begin position="364"/>
        <end position="390"/>
    </location>
</feature>
<accession>A0A6P1T4I9</accession>
<feature type="transmembrane region" description="Helical" evidence="1">
    <location>
        <begin position="152"/>
        <end position="170"/>
    </location>
</feature>
<feature type="transmembrane region" description="Helical" evidence="1">
    <location>
        <begin position="59"/>
        <end position="74"/>
    </location>
</feature>